<gene>
    <name evidence="5" type="ORF">CTRG_02706</name>
</gene>
<dbReference type="eggNOG" id="ENOG502S0RP">
    <property type="taxonomic scope" value="Eukaryota"/>
</dbReference>
<dbReference type="Pfam" id="PF06011">
    <property type="entry name" value="TRP"/>
    <property type="match status" value="1"/>
</dbReference>
<keyword evidence="6" id="KW-1185">Reference proteome</keyword>
<dbReference type="InterPro" id="IPR040241">
    <property type="entry name" value="TRP_Flc/Pkd2-like"/>
</dbReference>
<dbReference type="GeneID" id="8302095"/>
<evidence type="ECO:0000256" key="2">
    <source>
        <dbReference type="SAM" id="Phobius"/>
    </source>
</evidence>
<evidence type="ECO:0000256" key="1">
    <source>
        <dbReference type="SAM" id="MobiDB-lite"/>
    </source>
</evidence>
<dbReference type="InterPro" id="IPR010308">
    <property type="entry name" value="TRP_C"/>
</dbReference>
<feature type="signal peptide" evidence="3">
    <location>
        <begin position="1"/>
        <end position="24"/>
    </location>
</feature>
<dbReference type="RefSeq" id="XP_002548409.1">
    <property type="nucleotide sequence ID" value="XM_002548363.1"/>
</dbReference>
<dbReference type="EMBL" id="GG692397">
    <property type="protein sequence ID" value="EER33888.1"/>
    <property type="molecule type" value="Genomic_DNA"/>
</dbReference>
<dbReference type="STRING" id="294747.C5M8I4"/>
<feature type="compositionally biased region" description="Acidic residues" evidence="1">
    <location>
        <begin position="996"/>
        <end position="1006"/>
    </location>
</feature>
<dbReference type="VEuPathDB" id="FungiDB:CTRG_02706"/>
<feature type="transmembrane region" description="Helical" evidence="2">
    <location>
        <begin position="680"/>
        <end position="699"/>
    </location>
</feature>
<feature type="transmembrane region" description="Helical" evidence="2">
    <location>
        <begin position="656"/>
        <end position="674"/>
    </location>
</feature>
<keyword evidence="3" id="KW-0732">Signal</keyword>
<accession>C5M8I4</accession>
<feature type="chain" id="PRO_5005668146" description="TRP C-terminal domain-containing protein" evidence="3">
    <location>
        <begin position="25"/>
        <end position="1036"/>
    </location>
</feature>
<feature type="transmembrane region" description="Helical" evidence="2">
    <location>
        <begin position="394"/>
        <end position="422"/>
    </location>
</feature>
<dbReference type="PANTHER" id="PTHR31145:SF6">
    <property type="entry name" value="INTEGRAL MEMBRANE PROTEIN (AFU_ORTHOLOGUE AFUA_7G01610)"/>
    <property type="match status" value="1"/>
</dbReference>
<feature type="compositionally biased region" description="Low complexity" evidence="1">
    <location>
        <begin position="1026"/>
        <end position="1036"/>
    </location>
</feature>
<evidence type="ECO:0000313" key="6">
    <source>
        <dbReference type="Proteomes" id="UP000002037"/>
    </source>
</evidence>
<organism evidence="5 6">
    <name type="scientific">Candida tropicalis (strain ATCC MYA-3404 / T1)</name>
    <name type="common">Yeast</name>
    <dbReference type="NCBI Taxonomy" id="294747"/>
    <lineage>
        <taxon>Eukaryota</taxon>
        <taxon>Fungi</taxon>
        <taxon>Dikarya</taxon>
        <taxon>Ascomycota</taxon>
        <taxon>Saccharomycotina</taxon>
        <taxon>Pichiomycetes</taxon>
        <taxon>Debaryomycetaceae</taxon>
        <taxon>Candida/Lodderomyces clade</taxon>
        <taxon>Candida</taxon>
    </lineage>
</organism>
<feature type="transmembrane region" description="Helical" evidence="2">
    <location>
        <begin position="711"/>
        <end position="730"/>
    </location>
</feature>
<feature type="transmembrane region" description="Helical" evidence="2">
    <location>
        <begin position="590"/>
        <end position="611"/>
    </location>
</feature>
<evidence type="ECO:0000313" key="5">
    <source>
        <dbReference type="EMBL" id="EER33888.1"/>
    </source>
</evidence>
<evidence type="ECO:0000256" key="3">
    <source>
        <dbReference type="SAM" id="SignalP"/>
    </source>
</evidence>
<feature type="transmembrane region" description="Helical" evidence="2">
    <location>
        <begin position="631"/>
        <end position="649"/>
    </location>
</feature>
<keyword evidence="2" id="KW-0472">Membrane</keyword>
<dbReference type="PANTHER" id="PTHR31145">
    <property type="entry name" value="INTEGRAL MEMBRANE PROTEIN (AFU_ORTHOLOGUE AFUA_7G01610)"/>
    <property type="match status" value="1"/>
</dbReference>
<dbReference type="GO" id="GO:0055085">
    <property type="term" value="P:transmembrane transport"/>
    <property type="evidence" value="ECO:0007669"/>
    <property type="project" value="TreeGrafter"/>
</dbReference>
<keyword evidence="2" id="KW-0812">Transmembrane</keyword>
<feature type="region of interest" description="Disordered" evidence="1">
    <location>
        <begin position="983"/>
        <end position="1036"/>
    </location>
</feature>
<evidence type="ECO:0000259" key="4">
    <source>
        <dbReference type="Pfam" id="PF06011"/>
    </source>
</evidence>
<feature type="domain" description="TRP C-terminal" evidence="4">
    <location>
        <begin position="273"/>
        <end position="784"/>
    </location>
</feature>
<dbReference type="OrthoDB" id="5312224at2759"/>
<sequence length="1036" mass="119415">MLHISSLLLRLTVVLLWVIRFSSSTFVNYKDCNVDVDNLKLRPFIIDAAVDEDEKKLKFFMNSQVANMRRNYSSNYTNIVINDVNYQTNKYTTFHVEINFMGKVIVSENKRFCDMIAVKNTTDFLNGPRFQHTNSSSNDTQTIYMTDPFSEIGYNNTPISKRHTLPEGKERVLSSNLTSLSTSNTTIEQIFNNATGALVNCPLYYNDSIVLYYEADIAKHFHRLGSYQIKFMVISNDEDSKIIGCSRTYITPVQPGIFNGIVGYGVLALLIITIVVNLLTMAYSTYQESSNPFLFKASTICNSALLKQVDASLPGIIGYLQYAFFIGGLDLAYPGFYQPMIGQIKWCALLGFSFIKDRGRHYEDNIDHLYPTMDSGGLPGLTKSSSGNPVLNNWANFMVTLVIITSITIAFNQAFVIVKLFLAKINLLQFSSKHAKDPGNFKGFSVLSRKNLYLILGQGLHSFLVIFGMPFLILTTFQFLAASDINGKHRYFSNYFRLKNDLYSMRVPYNRLIIPSSVFSFSSEIGIEPTCSSSNKALPFGTYSRSSVDSDFRWNYDPSNTTTDNAMNDARQGFNSTGMRQRSYMKISEANIAFASITFNLWVGLCFYFIFHYLLTFRKNFKVRQSSNVSRMYTSLKTILIWAFFYHEYKPQRINFVIYDIATLLAKSFVIGLLQNHGVVQVTVLIVVTVVDLFILYVYKPYYVRISWWSSKVMFPVARFLISILCIPFLRPLDINESVKTYVAYVQLLISAIVVIVFCIQLIYWFLRTCLLIVKKVNRRHRIDNAFNHNLSSDDSLEEFHRQFEYKPLQPPPSYKTQVQAVAETELECQNIKGNQNYVTDEQANDNENEPDEDYYYRKKSRLILKRLHSDNEIQTVVSNSSESNFQQLQNESNLRKIKNDYKVREGDQIYKKYFTDDLIDPEVKELWESRKEKFQDDDLPDFQNDSNNGTFYKIKGFIKTKRNTQKPKKEVGFHVDRPKPLVVKSINQIKKEQEQEQEEEEEEEGIRENKKPKQQSQHHCKEESVSSSGSSTSLI</sequence>
<dbReference type="Proteomes" id="UP000002037">
    <property type="component" value="Unassembled WGS sequence"/>
</dbReference>
<dbReference type="HOGENOM" id="CLU_015499_0_0_1"/>
<keyword evidence="2" id="KW-1133">Transmembrane helix</keyword>
<feature type="transmembrane region" description="Helical" evidence="2">
    <location>
        <begin position="460"/>
        <end position="481"/>
    </location>
</feature>
<reference evidence="5 6" key="1">
    <citation type="journal article" date="2009" name="Nature">
        <title>Evolution of pathogenicity and sexual reproduction in eight Candida genomes.</title>
        <authorList>
            <person name="Butler G."/>
            <person name="Rasmussen M.D."/>
            <person name="Lin M.F."/>
            <person name="Santos M.A."/>
            <person name="Sakthikumar S."/>
            <person name="Munro C.A."/>
            <person name="Rheinbay E."/>
            <person name="Grabherr M."/>
            <person name="Forche A."/>
            <person name="Reedy J.L."/>
            <person name="Agrafioti I."/>
            <person name="Arnaud M.B."/>
            <person name="Bates S."/>
            <person name="Brown A.J."/>
            <person name="Brunke S."/>
            <person name="Costanzo M.C."/>
            <person name="Fitzpatrick D.A."/>
            <person name="de Groot P.W."/>
            <person name="Harris D."/>
            <person name="Hoyer L.L."/>
            <person name="Hube B."/>
            <person name="Klis F.M."/>
            <person name="Kodira C."/>
            <person name="Lennard N."/>
            <person name="Logue M.E."/>
            <person name="Martin R."/>
            <person name="Neiman A.M."/>
            <person name="Nikolaou E."/>
            <person name="Quail M.A."/>
            <person name="Quinn J."/>
            <person name="Santos M.C."/>
            <person name="Schmitzberger F.F."/>
            <person name="Sherlock G."/>
            <person name="Shah P."/>
            <person name="Silverstein K.A."/>
            <person name="Skrzypek M.S."/>
            <person name="Soll D."/>
            <person name="Staggs R."/>
            <person name="Stansfield I."/>
            <person name="Stumpf M.P."/>
            <person name="Sudbery P.E."/>
            <person name="Srikantha T."/>
            <person name="Zeng Q."/>
            <person name="Berman J."/>
            <person name="Berriman M."/>
            <person name="Heitman J."/>
            <person name="Gow N.A."/>
            <person name="Lorenz M.C."/>
            <person name="Birren B.W."/>
            <person name="Kellis M."/>
            <person name="Cuomo C.A."/>
        </authorList>
    </citation>
    <scope>NUCLEOTIDE SEQUENCE [LARGE SCALE GENOMIC DNA]</scope>
    <source>
        <strain evidence="6">ATCC MYA-3404 / T1</strain>
    </source>
</reference>
<dbReference type="GO" id="GO:0016020">
    <property type="term" value="C:membrane"/>
    <property type="evidence" value="ECO:0007669"/>
    <property type="project" value="TreeGrafter"/>
</dbReference>
<proteinExistence type="predicted"/>
<dbReference type="AlphaFoldDB" id="C5M8I4"/>
<feature type="transmembrane region" description="Helical" evidence="2">
    <location>
        <begin position="261"/>
        <end position="286"/>
    </location>
</feature>
<dbReference type="KEGG" id="ctp:CTRG_02706"/>
<name>C5M8I4_CANTT</name>
<protein>
    <recommendedName>
        <fullName evidence="4">TRP C-terminal domain-containing protein</fullName>
    </recommendedName>
</protein>
<feature type="transmembrane region" description="Helical" evidence="2">
    <location>
        <begin position="742"/>
        <end position="767"/>
    </location>
</feature>